<dbReference type="AlphaFoldDB" id="A0A975DJ15"/>
<keyword evidence="1" id="KW-0808">Transferase</keyword>
<evidence type="ECO:0000256" key="1">
    <source>
        <dbReference type="ARBA" id="ARBA00022679"/>
    </source>
</evidence>
<dbReference type="Gene3D" id="3.90.550.10">
    <property type="entry name" value="Spore Coat Polysaccharide Biosynthesis Protein SpsA, Chain A"/>
    <property type="match status" value="1"/>
</dbReference>
<accession>A0A975DJ15</accession>
<dbReference type="KEGG" id="pxi:J5O05_08355"/>
<dbReference type="Pfam" id="PF00483">
    <property type="entry name" value="NTP_transferase"/>
    <property type="match status" value="1"/>
</dbReference>
<proteinExistence type="predicted"/>
<organism evidence="4 5">
    <name type="scientific">Pseudoalteromonas xiamenensis</name>
    <dbReference type="NCBI Taxonomy" id="882626"/>
    <lineage>
        <taxon>Bacteria</taxon>
        <taxon>Pseudomonadati</taxon>
        <taxon>Pseudomonadota</taxon>
        <taxon>Gammaproteobacteria</taxon>
        <taxon>Alteromonadales</taxon>
        <taxon>Pseudoalteromonadaceae</taxon>
        <taxon>Pseudoalteromonas</taxon>
    </lineage>
</organism>
<dbReference type="InterPro" id="IPR050065">
    <property type="entry name" value="GlmU-like"/>
</dbReference>
<name>A0A975DJ15_9GAMM</name>
<dbReference type="PANTHER" id="PTHR43584:SF8">
    <property type="entry name" value="N-ACETYLMURAMATE ALPHA-1-PHOSPHATE URIDYLYLTRANSFERASE"/>
    <property type="match status" value="1"/>
</dbReference>
<evidence type="ECO:0000259" key="3">
    <source>
        <dbReference type="Pfam" id="PF00483"/>
    </source>
</evidence>
<dbReference type="RefSeq" id="WP_208844389.1">
    <property type="nucleotide sequence ID" value="NZ_CP072133.1"/>
</dbReference>
<evidence type="ECO:0000313" key="4">
    <source>
        <dbReference type="EMBL" id="QTH72766.1"/>
    </source>
</evidence>
<keyword evidence="2" id="KW-0548">Nucleotidyltransferase</keyword>
<feature type="domain" description="Nucleotidyl transferase" evidence="3">
    <location>
        <begin position="11"/>
        <end position="153"/>
    </location>
</feature>
<dbReference type="GO" id="GO:0016779">
    <property type="term" value="F:nucleotidyltransferase activity"/>
    <property type="evidence" value="ECO:0007669"/>
    <property type="project" value="UniProtKB-KW"/>
</dbReference>
<dbReference type="PANTHER" id="PTHR43584">
    <property type="entry name" value="NUCLEOTIDYL TRANSFERASE"/>
    <property type="match status" value="1"/>
</dbReference>
<dbReference type="InterPro" id="IPR005835">
    <property type="entry name" value="NTP_transferase_dom"/>
</dbReference>
<dbReference type="InterPro" id="IPR029044">
    <property type="entry name" value="Nucleotide-diphossugar_trans"/>
</dbReference>
<keyword evidence="5" id="KW-1185">Reference proteome</keyword>
<dbReference type="SUPFAM" id="SSF53448">
    <property type="entry name" value="Nucleotide-diphospho-sugar transferases"/>
    <property type="match status" value="1"/>
</dbReference>
<dbReference type="Proteomes" id="UP000664904">
    <property type="component" value="Chromosome"/>
</dbReference>
<evidence type="ECO:0000313" key="5">
    <source>
        <dbReference type="Proteomes" id="UP000664904"/>
    </source>
</evidence>
<evidence type="ECO:0000256" key="2">
    <source>
        <dbReference type="ARBA" id="ARBA00022695"/>
    </source>
</evidence>
<reference evidence="4" key="1">
    <citation type="submission" date="2021-03" db="EMBL/GenBank/DDBJ databases">
        <title>Complete Genome of Pseudoalteromonas xiamenensis STKMTI.2, a new potential marine bacterium producing anti-Vibrio compounds.</title>
        <authorList>
            <person name="Handayani D.P."/>
            <person name="Isnansetyo A."/>
            <person name="Istiqomah I."/>
            <person name="Jumina J."/>
        </authorList>
    </citation>
    <scope>NUCLEOTIDE SEQUENCE</scope>
    <source>
        <strain evidence="4">STKMTI.2</strain>
    </source>
</reference>
<dbReference type="EMBL" id="CP072133">
    <property type="protein sequence ID" value="QTH72766.1"/>
    <property type="molecule type" value="Genomic_DNA"/>
</dbReference>
<protein>
    <recommendedName>
        <fullName evidence="3">Nucleotidyl transferase domain-containing protein</fullName>
    </recommendedName>
</protein>
<gene>
    <name evidence="4" type="ORF">J5O05_08355</name>
</gene>
<sequence>MTDPVSVSLFILAGGFGSRFGGDKQIAELPHFRKTIMELNMLDAYQAGIRRVVLIINDKVETAIREVILSRLPKDLDVVLVNQRIENVPKGFELKAQARVKPWGTGHALWCARSQVIGPSVLITADDYYGDDAFSQIVAHFAKKSAQCAMVAYPLEHTLSESGGVNRGICQVKDGLLELVVEHLDIEVYAGQLMGRTDAEARVLLDNSAPSSMTFWGLTPAIIPCLETGFGEFMEKYDTDVKKEYYLPDCIQQAIVANHIEVAVYTATQPWFGMTYQQELERISEKIYESRQGRYSNCPASDIKE</sequence>